<keyword evidence="5" id="KW-0175">Coiled coil</keyword>
<feature type="domain" description="RING-type" evidence="6">
    <location>
        <begin position="6"/>
        <end position="49"/>
    </location>
</feature>
<evidence type="ECO:0000313" key="7">
    <source>
        <dbReference type="EMBL" id="CAL4084599.1"/>
    </source>
</evidence>
<dbReference type="InterPro" id="IPR052667">
    <property type="entry name" value="E3_ubiquitin-ligase_RING"/>
</dbReference>
<evidence type="ECO:0000313" key="8">
    <source>
        <dbReference type="Proteomes" id="UP001497623"/>
    </source>
</evidence>
<dbReference type="GO" id="GO:0008270">
    <property type="term" value="F:zinc ion binding"/>
    <property type="evidence" value="ECO:0007669"/>
    <property type="project" value="UniProtKB-KW"/>
</dbReference>
<sequence>MEDTECIVCFSRFDGEEHRPRALPCGHTICTDCLEKAIKALAKKCPKCRTVYSASNVKQIPINFNLESVMKLLSISKTSKGTDLPECAEHQIQVSHRCTSHKAWICQNCVREDHSSESCKIITVTEKLNFKKSRQLDQSKPMLDSFEEICTKVDDCKKQCKEQITDCDEDIVRLNKEIQKKKTSKLQLEEKFAILDEKLDNIKKKRSYYDQAVSSLNASENIKEVSQCSLRLQNEAEKLKLISLELEKELELMLQTVPLQDDELLGYPKLSVRNGRTHFHALQVNNIYKSSPSKIQCTDESVPLLTEGLITFLDIGWPGQEPRRVYIKMVGNNTARSRQHLLLVTSQCGPSYKGATFSSLARKGQPGEHLVISPYDGNNAAPLLQDVTVNDDRKHDVKAGLVSGGLFMGDANNAVFGVYLSDCPRAYDRTGFGEVTSGLEVLQDIAKSNIMHKMTVVDCGMVLSF</sequence>
<dbReference type="Gene3D" id="3.30.40.10">
    <property type="entry name" value="Zinc/RING finger domain, C3HC4 (zinc finger)"/>
    <property type="match status" value="1"/>
</dbReference>
<evidence type="ECO:0000256" key="1">
    <source>
        <dbReference type="ARBA" id="ARBA00022723"/>
    </source>
</evidence>
<dbReference type="PROSITE" id="PS50089">
    <property type="entry name" value="ZF_RING_2"/>
    <property type="match status" value="1"/>
</dbReference>
<dbReference type="AlphaFoldDB" id="A0AAV2QK59"/>
<evidence type="ECO:0000256" key="5">
    <source>
        <dbReference type="SAM" id="Coils"/>
    </source>
</evidence>
<evidence type="ECO:0000256" key="2">
    <source>
        <dbReference type="ARBA" id="ARBA00022771"/>
    </source>
</evidence>
<dbReference type="EMBL" id="CAXKWB010006840">
    <property type="protein sequence ID" value="CAL4084599.1"/>
    <property type="molecule type" value="Genomic_DNA"/>
</dbReference>
<evidence type="ECO:0000256" key="3">
    <source>
        <dbReference type="ARBA" id="ARBA00022833"/>
    </source>
</evidence>
<dbReference type="PANTHER" id="PTHR47156">
    <property type="entry name" value="PROTEIN CBG20824"/>
    <property type="match status" value="1"/>
</dbReference>
<keyword evidence="2 4" id="KW-0863">Zinc-finger</keyword>
<accession>A0AAV2QK59</accession>
<evidence type="ECO:0000259" key="6">
    <source>
        <dbReference type="PROSITE" id="PS50089"/>
    </source>
</evidence>
<feature type="coiled-coil region" evidence="5">
    <location>
        <begin position="157"/>
        <end position="205"/>
    </location>
</feature>
<keyword evidence="3" id="KW-0862">Zinc</keyword>
<dbReference type="InterPro" id="IPR013083">
    <property type="entry name" value="Znf_RING/FYVE/PHD"/>
</dbReference>
<proteinExistence type="predicted"/>
<dbReference type="SMART" id="SM00184">
    <property type="entry name" value="RING"/>
    <property type="match status" value="1"/>
</dbReference>
<dbReference type="InterPro" id="IPR001841">
    <property type="entry name" value="Znf_RING"/>
</dbReference>
<keyword evidence="8" id="KW-1185">Reference proteome</keyword>
<reference evidence="7 8" key="1">
    <citation type="submission" date="2024-05" db="EMBL/GenBank/DDBJ databases">
        <authorList>
            <person name="Wallberg A."/>
        </authorList>
    </citation>
    <scope>NUCLEOTIDE SEQUENCE [LARGE SCALE GENOMIC DNA]</scope>
</reference>
<dbReference type="PROSITE" id="PS00518">
    <property type="entry name" value="ZF_RING_1"/>
    <property type="match status" value="1"/>
</dbReference>
<protein>
    <recommendedName>
        <fullName evidence="6">RING-type domain-containing protein</fullName>
    </recommendedName>
</protein>
<dbReference type="SUPFAM" id="SSF57850">
    <property type="entry name" value="RING/U-box"/>
    <property type="match status" value="1"/>
</dbReference>
<gene>
    <name evidence="7" type="ORF">MNOR_LOCUS12460</name>
</gene>
<dbReference type="InterPro" id="IPR017907">
    <property type="entry name" value="Znf_RING_CS"/>
</dbReference>
<dbReference type="Pfam" id="PF13639">
    <property type="entry name" value="zf-RING_2"/>
    <property type="match status" value="1"/>
</dbReference>
<dbReference type="PANTHER" id="PTHR47156:SF10">
    <property type="entry name" value="E3 UBIQUITIN-PROTEIN LIGASE TRIM-21-RELATED"/>
    <property type="match status" value="1"/>
</dbReference>
<name>A0AAV2QK59_MEGNR</name>
<dbReference type="Proteomes" id="UP001497623">
    <property type="component" value="Unassembled WGS sequence"/>
</dbReference>
<keyword evidence="1" id="KW-0479">Metal-binding</keyword>
<organism evidence="7 8">
    <name type="scientific">Meganyctiphanes norvegica</name>
    <name type="common">Northern krill</name>
    <name type="synonym">Thysanopoda norvegica</name>
    <dbReference type="NCBI Taxonomy" id="48144"/>
    <lineage>
        <taxon>Eukaryota</taxon>
        <taxon>Metazoa</taxon>
        <taxon>Ecdysozoa</taxon>
        <taxon>Arthropoda</taxon>
        <taxon>Crustacea</taxon>
        <taxon>Multicrustacea</taxon>
        <taxon>Malacostraca</taxon>
        <taxon>Eumalacostraca</taxon>
        <taxon>Eucarida</taxon>
        <taxon>Euphausiacea</taxon>
        <taxon>Euphausiidae</taxon>
        <taxon>Meganyctiphanes</taxon>
    </lineage>
</organism>
<evidence type="ECO:0000256" key="4">
    <source>
        <dbReference type="PROSITE-ProRule" id="PRU00175"/>
    </source>
</evidence>
<comment type="caution">
    <text evidence="7">The sequence shown here is derived from an EMBL/GenBank/DDBJ whole genome shotgun (WGS) entry which is preliminary data.</text>
</comment>